<dbReference type="Proteomes" id="UP000777784">
    <property type="component" value="Unassembled WGS sequence"/>
</dbReference>
<dbReference type="EMBL" id="JAHJDP010000023">
    <property type="protein sequence ID" value="MBU2690090.1"/>
    <property type="molecule type" value="Genomic_DNA"/>
</dbReference>
<gene>
    <name evidence="1" type="ORF">KJ970_04120</name>
</gene>
<proteinExistence type="predicted"/>
<dbReference type="Gene3D" id="2.60.40.10">
    <property type="entry name" value="Immunoglobulins"/>
    <property type="match status" value="1"/>
</dbReference>
<organism evidence="1 2">
    <name type="scientific">Eiseniibacteriota bacterium</name>
    <dbReference type="NCBI Taxonomy" id="2212470"/>
    <lineage>
        <taxon>Bacteria</taxon>
        <taxon>Candidatus Eiseniibacteriota</taxon>
    </lineage>
</organism>
<evidence type="ECO:0000313" key="2">
    <source>
        <dbReference type="Proteomes" id="UP000777784"/>
    </source>
</evidence>
<dbReference type="InterPro" id="IPR013783">
    <property type="entry name" value="Ig-like_fold"/>
</dbReference>
<name>A0A948RSJ6_UNCEI</name>
<dbReference type="AlphaFoldDB" id="A0A948RSJ6"/>
<accession>A0A948RSJ6</accession>
<reference evidence="1" key="1">
    <citation type="submission" date="2021-05" db="EMBL/GenBank/DDBJ databases">
        <title>Energy efficiency and biological interactions define the core microbiome of deep oligotrophic groundwater.</title>
        <authorList>
            <person name="Mehrshad M."/>
            <person name="Lopez-Fernandez M."/>
            <person name="Bell E."/>
            <person name="Bernier-Latmani R."/>
            <person name="Bertilsson S."/>
            <person name="Dopson M."/>
        </authorList>
    </citation>
    <scope>NUCLEOTIDE SEQUENCE</scope>
    <source>
        <strain evidence="1">Modern_marine.mb.64</strain>
    </source>
</reference>
<comment type="caution">
    <text evidence="1">The sequence shown here is derived from an EMBL/GenBank/DDBJ whole genome shotgun (WGS) entry which is preliminary data.</text>
</comment>
<evidence type="ECO:0000313" key="1">
    <source>
        <dbReference type="EMBL" id="MBU2690090.1"/>
    </source>
</evidence>
<protein>
    <submittedName>
        <fullName evidence="1">Uncharacterized protein</fullName>
    </submittedName>
</protein>
<sequence length="562" mass="61894">MPFHDTPISKVMAESPFELKYYKLFFGGVNGVWRGSDGTTNYGVGIRFLYRLQSHYSPINDGSPALGGPDGGHVKRDRIVAQPVIIGALILLVMAACSEDPSGPSHKMSVTFNTDTLMIERLQVGNDTTLTIPVHFSGASTVGSLRFLVTDPHFRVEPEVWESPDPLPEALAVGLVTTVADSYATQIQVVASNEMIGAITIAAVAWSPWASLRVTPGLIDFGRVFPEIESLRSVRCENSSLAATACTLSVIQPIQELEPIPGIVILPPGRSEELRLQLTCDTEGFRVGDLEIVSNDPFQPRIRVEVKAECRGIPRLEGWPDSLDFNTTALHIGKPRAFTLYNYGNGWLELEAVSVPEEIALSHAAATIEIGDSLRLDVMWMPVEPGRLAAVMEWRTNEESPEHSTVLTGQTVHGILPGEGLGGLRLDMTPDDVHREFGLHDYETKEPFCLIGWHFDSMQDVAFFPAMRPECDIVDPDAEAFEIGGDGAFAGRTEAGTGIGSTFQEVQYEFGLPDTMHNEGPNRWVGYPVRGILFLFEDNRVTAIDVFRPEDWKRKKRFNPFG</sequence>